<accession>A0A3S2UIP7</accession>
<dbReference type="Pfam" id="PF03918">
    <property type="entry name" value="CcmH"/>
    <property type="match status" value="1"/>
</dbReference>
<dbReference type="Proteomes" id="UP000288587">
    <property type="component" value="Unassembled WGS sequence"/>
</dbReference>
<feature type="signal peptide" evidence="6">
    <location>
        <begin position="1"/>
        <end position="23"/>
    </location>
</feature>
<evidence type="ECO:0000259" key="7">
    <source>
        <dbReference type="Pfam" id="PF03918"/>
    </source>
</evidence>
<keyword evidence="2 6" id="KW-0349">Heme</keyword>
<dbReference type="GO" id="GO:0046872">
    <property type="term" value="F:metal ion binding"/>
    <property type="evidence" value="ECO:0007669"/>
    <property type="project" value="UniProtKB-KW"/>
</dbReference>
<name>A0A3S2UIP7_9BURK</name>
<dbReference type="FunFam" id="1.10.8.640:FF:000001">
    <property type="entry name" value="Cytochrome c-type biogenesis protein"/>
    <property type="match status" value="1"/>
</dbReference>
<dbReference type="EMBL" id="SACM01000001">
    <property type="protein sequence ID" value="RVT88728.1"/>
    <property type="molecule type" value="Genomic_DNA"/>
</dbReference>
<dbReference type="PANTHER" id="PTHR47870">
    <property type="entry name" value="CYTOCHROME C-TYPE BIOGENESIS PROTEIN CCMH"/>
    <property type="match status" value="1"/>
</dbReference>
<keyword evidence="9" id="KW-1185">Reference proteome</keyword>
<feature type="chain" id="PRO_5018377344" description="Cytochrome c-type biogenesis protein" evidence="6">
    <location>
        <begin position="24"/>
        <end position="148"/>
    </location>
</feature>
<dbReference type="Gene3D" id="1.10.8.640">
    <property type="entry name" value="Cytochrome C biogenesis protein"/>
    <property type="match status" value="1"/>
</dbReference>
<reference evidence="8 9" key="1">
    <citation type="submission" date="2019-01" db="EMBL/GenBank/DDBJ databases">
        <authorList>
            <person name="Chen W.-M."/>
        </authorList>
    </citation>
    <scope>NUCLEOTIDE SEQUENCE [LARGE SCALE GENOMIC DNA]</scope>
    <source>
        <strain evidence="8 9">CCP-18</strain>
    </source>
</reference>
<feature type="transmembrane region" description="Helical" evidence="6">
    <location>
        <begin position="103"/>
        <end position="124"/>
    </location>
</feature>
<sequence length="148" mass="15716">MSPRLLRALVLGAALGAALGAHATAPEPDPVEVRTHALASQLRCLVCQNQTIADSNAPLALDLKAQVRQQLAQGKRDDEVIAYMTARYGDFVLYKPPVQGNTLLLWAGPALLMGGALLGLVLVLRRRATQGDEAFEPDPAPDTESPSP</sequence>
<keyword evidence="6" id="KW-1133">Transmembrane helix</keyword>
<comment type="function">
    <text evidence="6">Possible subunit of a heme lyase.</text>
</comment>
<dbReference type="InterPro" id="IPR051263">
    <property type="entry name" value="C-type_cytochrome_biogenesis"/>
</dbReference>
<evidence type="ECO:0000256" key="4">
    <source>
        <dbReference type="ARBA" id="ARBA00022729"/>
    </source>
</evidence>
<evidence type="ECO:0000256" key="6">
    <source>
        <dbReference type="RuleBase" id="RU364112"/>
    </source>
</evidence>
<dbReference type="CDD" id="cd16378">
    <property type="entry name" value="CcmH_N"/>
    <property type="match status" value="1"/>
</dbReference>
<comment type="caution">
    <text evidence="8">The sequence shown here is derived from an EMBL/GenBank/DDBJ whole genome shotgun (WGS) entry which is preliminary data.</text>
</comment>
<feature type="domain" description="CcmH/CycL/Ccl2/NrfF N-terminal" evidence="7">
    <location>
        <begin position="29"/>
        <end position="133"/>
    </location>
</feature>
<keyword evidence="4 6" id="KW-0732">Signal</keyword>
<dbReference type="GO" id="GO:0017004">
    <property type="term" value="P:cytochrome complex assembly"/>
    <property type="evidence" value="ECO:0007669"/>
    <property type="project" value="UniProtKB-ARBA"/>
</dbReference>
<dbReference type="GO" id="GO:0005886">
    <property type="term" value="C:plasma membrane"/>
    <property type="evidence" value="ECO:0007669"/>
    <property type="project" value="TreeGrafter"/>
</dbReference>
<keyword evidence="5 6" id="KW-0408">Iron</keyword>
<dbReference type="InterPro" id="IPR038297">
    <property type="entry name" value="CcmH/CycL/NrfF/Ccl2_sf"/>
</dbReference>
<proteinExistence type="inferred from homology"/>
<evidence type="ECO:0000313" key="8">
    <source>
        <dbReference type="EMBL" id="RVT88728.1"/>
    </source>
</evidence>
<evidence type="ECO:0000313" key="9">
    <source>
        <dbReference type="Proteomes" id="UP000288587"/>
    </source>
</evidence>
<keyword evidence="6" id="KW-0472">Membrane</keyword>
<keyword evidence="3 6" id="KW-0479">Metal-binding</keyword>
<evidence type="ECO:0000256" key="1">
    <source>
        <dbReference type="ARBA" id="ARBA00010342"/>
    </source>
</evidence>
<dbReference type="RefSeq" id="WP_127682182.1">
    <property type="nucleotide sequence ID" value="NZ_SACM01000001.1"/>
</dbReference>
<dbReference type="OrthoDB" id="9804975at2"/>
<dbReference type="PANTHER" id="PTHR47870:SF4">
    <property type="entry name" value="CYTOCHROME C-TYPE BIOGENESIS PROTEIN CYCH"/>
    <property type="match status" value="1"/>
</dbReference>
<keyword evidence="6" id="KW-0812">Transmembrane</keyword>
<evidence type="ECO:0000256" key="3">
    <source>
        <dbReference type="ARBA" id="ARBA00022723"/>
    </source>
</evidence>
<organism evidence="8 9">
    <name type="scientific">Inhella crocodyli</name>
    <dbReference type="NCBI Taxonomy" id="2499851"/>
    <lineage>
        <taxon>Bacteria</taxon>
        <taxon>Pseudomonadati</taxon>
        <taxon>Pseudomonadota</taxon>
        <taxon>Betaproteobacteria</taxon>
        <taxon>Burkholderiales</taxon>
        <taxon>Sphaerotilaceae</taxon>
        <taxon>Inhella</taxon>
    </lineage>
</organism>
<protein>
    <recommendedName>
        <fullName evidence="6">Cytochrome c-type biogenesis protein</fullName>
    </recommendedName>
</protein>
<dbReference type="InterPro" id="IPR005616">
    <property type="entry name" value="CcmH/CycL/Ccl2/NrfF_N"/>
</dbReference>
<evidence type="ECO:0000256" key="2">
    <source>
        <dbReference type="ARBA" id="ARBA00022617"/>
    </source>
</evidence>
<dbReference type="AlphaFoldDB" id="A0A3S2UIP7"/>
<evidence type="ECO:0000256" key="5">
    <source>
        <dbReference type="ARBA" id="ARBA00023004"/>
    </source>
</evidence>
<gene>
    <name evidence="8" type="ORF">EOD73_07105</name>
</gene>
<comment type="similarity">
    <text evidence="1 6">Belongs to the CcmH/CycL/Ccl2/NrfF family.</text>
</comment>